<evidence type="ECO:0008006" key="6">
    <source>
        <dbReference type="Google" id="ProtNLM"/>
    </source>
</evidence>
<feature type="region of interest" description="Disordered" evidence="3">
    <location>
        <begin position="1"/>
        <end position="304"/>
    </location>
</feature>
<name>A0A0G2HKY2_9SYNE</name>
<proteinExistence type="inferred from homology"/>
<evidence type="ECO:0000256" key="2">
    <source>
        <dbReference type="ARBA" id="ARBA00024044"/>
    </source>
</evidence>
<feature type="compositionally biased region" description="Basic and acidic residues" evidence="3">
    <location>
        <begin position="105"/>
        <end position="120"/>
    </location>
</feature>
<feature type="compositionally biased region" description="Basic residues" evidence="3">
    <location>
        <begin position="95"/>
        <end position="104"/>
    </location>
</feature>
<feature type="compositionally biased region" description="Basic residues" evidence="3">
    <location>
        <begin position="194"/>
        <end position="204"/>
    </location>
</feature>
<dbReference type="EMBL" id="JXQG01000052">
    <property type="protein sequence ID" value="KKZ11443.1"/>
    <property type="molecule type" value="Genomic_DNA"/>
</dbReference>
<organism evidence="4 5">
    <name type="scientific">Candidatus Synechococcus spongiarum SP3</name>
    <dbReference type="NCBI Taxonomy" id="1604020"/>
    <lineage>
        <taxon>Bacteria</taxon>
        <taxon>Bacillati</taxon>
        <taxon>Cyanobacteriota</taxon>
        <taxon>Cyanophyceae</taxon>
        <taxon>Synechococcales</taxon>
        <taxon>Synechococcaceae</taxon>
        <taxon>Synechococcus</taxon>
    </lineage>
</organism>
<feature type="region of interest" description="Disordered" evidence="3">
    <location>
        <begin position="695"/>
        <end position="826"/>
    </location>
</feature>
<feature type="compositionally biased region" description="Low complexity" evidence="3">
    <location>
        <begin position="726"/>
        <end position="741"/>
    </location>
</feature>
<feature type="compositionally biased region" description="Low complexity" evidence="3">
    <location>
        <begin position="205"/>
        <end position="218"/>
    </location>
</feature>
<comment type="caution">
    <text evidence="4">The sequence shown here is derived from an EMBL/GenBank/DDBJ whole genome shotgun (WGS) entry which is preliminary data.</text>
</comment>
<comment type="similarity">
    <text evidence="2">Belongs to the CsoS2 family.</text>
</comment>
<feature type="compositionally biased region" description="Polar residues" evidence="3">
    <location>
        <begin position="151"/>
        <end position="168"/>
    </location>
</feature>
<evidence type="ECO:0000256" key="1">
    <source>
        <dbReference type="ARBA" id="ARBA00022737"/>
    </source>
</evidence>
<gene>
    <name evidence="4" type="ORF">TE42_07885</name>
</gene>
<accession>A0A0G2HKY2</accession>
<feature type="compositionally biased region" description="Basic and acidic residues" evidence="3">
    <location>
        <begin position="755"/>
        <end position="766"/>
    </location>
</feature>
<sequence>MVTTASRQSALERRKALSTAGKAAASRYAKTRQRNISDAQGPKRGRAGAKTVAKAPRPRPTAVSRPAAVAPPAPLSAQNLNTHKISNPTRDLALARRRALSKQGKRNDFSKDRIRTEVRRPSRNPPAPATADRQDTSPSRTCSCQKRPRTLAQTLDRTLNLRSPSTGRRSAAEARLKGPKAKNGQHPSRALVLARRRAMSKHGKSANAPTSASSAAVARQGNPDLSGRELAQRVRELKARSGAAGQCVKGNNKRPCGPRRGMNRPKNSDPTSQAADAHWKVGASTTPLGQTVTGTRTDRSIKTTGNEASTCRTITGTDYMGADVFQAYCQNQAPSRPRKVGVTPTGYGNTVTGTEVGRSVNVTGDEPGACKSVTGNQYLSGDHGEAWCGAPTQPQPAKVGQARTQAEQRVSGVMVGRSAKVTGDEPGSGRRLTGSQYMNPAPDMGRGPAPTKVRSFSTLRGSAVTGNEVGRSAKVTGDEPGACKNVTGDDYVGRQQYEAFCDHRPAPEAAKVGLSTTNRNQTVSGTSTGRSPLVTGDEPGACKAVTGTPYAGLEQAGNFCSAPEQTTIVARTPVGPGTPGQPLTGLQPGIGGVMTGAERGACEPVSGTPYVGADQFRSACGQGGFGDSVPADLPQPLEGAPWTHFTVTSPFRAAHTEQKRQLATGVTGTVYERGGTRITGPFGMAGGRVTGTEEFRFDQRGPHPSLPSRNPLQPLALRNGTSTGDASPAPVTPAVTPSAPSRVTGEGTVQGVRISGDDWSRNERVTGTEGPSSRRRNPSRPGPMSAMHAFQLKRNGETEVPLSPITGSSGNTDKGAVVTFSGGARG</sequence>
<feature type="compositionally biased region" description="Polar residues" evidence="3">
    <location>
        <begin position="78"/>
        <end position="89"/>
    </location>
</feature>
<dbReference type="Proteomes" id="UP000035067">
    <property type="component" value="Unassembled WGS sequence"/>
</dbReference>
<evidence type="ECO:0000256" key="3">
    <source>
        <dbReference type="SAM" id="MobiDB-lite"/>
    </source>
</evidence>
<dbReference type="PATRIC" id="fig|1604020.3.peg.1549"/>
<evidence type="ECO:0000313" key="4">
    <source>
        <dbReference type="EMBL" id="KKZ11443.1"/>
    </source>
</evidence>
<protein>
    <recommendedName>
        <fullName evidence="6">Carboxysome shell protein</fullName>
    </recommendedName>
</protein>
<dbReference type="AlphaFoldDB" id="A0A0G2HKY2"/>
<keyword evidence="1" id="KW-0677">Repeat</keyword>
<feature type="region of interest" description="Disordered" evidence="3">
    <location>
        <begin position="419"/>
        <end position="454"/>
    </location>
</feature>
<feature type="compositionally biased region" description="Polar residues" evidence="3">
    <location>
        <begin position="283"/>
        <end position="295"/>
    </location>
</feature>
<evidence type="ECO:0000313" key="5">
    <source>
        <dbReference type="Proteomes" id="UP000035067"/>
    </source>
</evidence>
<dbReference type="Pfam" id="PF12288">
    <property type="entry name" value="CsoS2_M"/>
    <property type="match status" value="1"/>
</dbReference>
<reference evidence="4 5" key="1">
    <citation type="submission" date="2015-01" db="EMBL/GenBank/DDBJ databases">
        <title>Lifestyle Evolution in Cyanobacterial Symbionts of Sponges.</title>
        <authorList>
            <person name="Burgsdorf I."/>
            <person name="Slaby B.M."/>
            <person name="Handley K.M."/>
            <person name="Haber M."/>
            <person name="Blom J."/>
            <person name="Marshall C.W."/>
            <person name="Gilbert J.A."/>
            <person name="Hentschel U."/>
            <person name="Steindler L."/>
        </authorList>
    </citation>
    <scope>NUCLEOTIDE SEQUENCE [LARGE SCALE GENOMIC DNA]</scope>
    <source>
        <strain evidence="4">SP3</strain>
    </source>
</reference>
<dbReference type="GO" id="GO:0043886">
    <property type="term" value="F:structural constituent of carboxysome shell"/>
    <property type="evidence" value="ECO:0007669"/>
    <property type="project" value="InterPro"/>
</dbReference>
<feature type="compositionally biased region" description="Basic and acidic residues" evidence="3">
    <location>
        <begin position="226"/>
        <end position="239"/>
    </location>
</feature>
<dbReference type="InterPro" id="IPR020990">
    <property type="entry name" value="CSOS2/2B"/>
</dbReference>